<feature type="region of interest" description="Disordered" evidence="1">
    <location>
        <begin position="43"/>
        <end position="62"/>
    </location>
</feature>
<reference evidence="2 3" key="1">
    <citation type="submission" date="2019-05" db="EMBL/GenBank/DDBJ databases">
        <title>Another draft genome of Portunus trituberculatus and its Hox gene families provides insights of decapod evolution.</title>
        <authorList>
            <person name="Jeong J.-H."/>
            <person name="Song I."/>
            <person name="Kim S."/>
            <person name="Choi T."/>
            <person name="Kim D."/>
            <person name="Ryu S."/>
            <person name="Kim W."/>
        </authorList>
    </citation>
    <scope>NUCLEOTIDE SEQUENCE [LARGE SCALE GENOMIC DNA]</scope>
    <source>
        <tissue evidence="2">Muscle</tissue>
    </source>
</reference>
<dbReference type="Proteomes" id="UP000324222">
    <property type="component" value="Unassembled WGS sequence"/>
</dbReference>
<evidence type="ECO:0000256" key="1">
    <source>
        <dbReference type="SAM" id="MobiDB-lite"/>
    </source>
</evidence>
<sequence length="123" mass="14080">MHLSIEVVNKHLLHFLLPLNQYFSYTTKTNNKILIKILENRRNTPNTVNSPHETISEQPPHYTVTKTCPQGTSEAQAGLSEDEMQQWSSDTLPPGHYEAVRNVMSNFRETRDMDRRGGGKGTR</sequence>
<protein>
    <submittedName>
        <fullName evidence="2">Uncharacterized protein</fullName>
    </submittedName>
</protein>
<feature type="region of interest" description="Disordered" evidence="1">
    <location>
        <begin position="104"/>
        <end position="123"/>
    </location>
</feature>
<dbReference type="AlphaFoldDB" id="A0A5B7JEA0"/>
<comment type="caution">
    <text evidence="2">The sequence shown here is derived from an EMBL/GenBank/DDBJ whole genome shotgun (WGS) entry which is preliminary data.</text>
</comment>
<keyword evidence="3" id="KW-1185">Reference proteome</keyword>
<evidence type="ECO:0000313" key="2">
    <source>
        <dbReference type="EMBL" id="MPC92915.1"/>
    </source>
</evidence>
<evidence type="ECO:0000313" key="3">
    <source>
        <dbReference type="Proteomes" id="UP000324222"/>
    </source>
</evidence>
<accession>A0A5B7JEA0</accession>
<feature type="compositionally biased region" description="Basic and acidic residues" evidence="1">
    <location>
        <begin position="108"/>
        <end position="117"/>
    </location>
</feature>
<name>A0A5B7JEA0_PORTR</name>
<feature type="compositionally biased region" description="Polar residues" evidence="1">
    <location>
        <begin position="43"/>
        <end position="57"/>
    </location>
</feature>
<organism evidence="2 3">
    <name type="scientific">Portunus trituberculatus</name>
    <name type="common">Swimming crab</name>
    <name type="synonym">Neptunus trituberculatus</name>
    <dbReference type="NCBI Taxonomy" id="210409"/>
    <lineage>
        <taxon>Eukaryota</taxon>
        <taxon>Metazoa</taxon>
        <taxon>Ecdysozoa</taxon>
        <taxon>Arthropoda</taxon>
        <taxon>Crustacea</taxon>
        <taxon>Multicrustacea</taxon>
        <taxon>Malacostraca</taxon>
        <taxon>Eumalacostraca</taxon>
        <taxon>Eucarida</taxon>
        <taxon>Decapoda</taxon>
        <taxon>Pleocyemata</taxon>
        <taxon>Brachyura</taxon>
        <taxon>Eubrachyura</taxon>
        <taxon>Portunoidea</taxon>
        <taxon>Portunidae</taxon>
        <taxon>Portuninae</taxon>
        <taxon>Portunus</taxon>
    </lineage>
</organism>
<dbReference type="EMBL" id="VSRR010092987">
    <property type="protein sequence ID" value="MPC92915.1"/>
    <property type="molecule type" value="Genomic_DNA"/>
</dbReference>
<proteinExistence type="predicted"/>
<gene>
    <name evidence="2" type="ORF">E2C01_088027</name>
</gene>
<feature type="region of interest" description="Disordered" evidence="1">
    <location>
        <begin position="70"/>
        <end position="95"/>
    </location>
</feature>